<feature type="binding site" evidence="3">
    <location>
        <position position="336"/>
    </location>
    <ligand>
        <name>CTP</name>
        <dbReference type="ChEBI" id="CHEBI:37563"/>
    </ligand>
</feature>
<dbReference type="InterPro" id="IPR035929">
    <property type="entry name" value="CoaB-like_sf"/>
</dbReference>
<dbReference type="UniPathway" id="UPA00241">
    <property type="reaction ID" value="UER00353"/>
</dbReference>
<keyword evidence="3" id="KW-0511">Multifunctional enzyme</keyword>
<comment type="catalytic activity">
    <reaction evidence="3 4">
        <text>N-[(R)-4-phosphopantothenoyl]-L-cysteine + H(+) = (R)-4'-phosphopantetheine + CO2</text>
        <dbReference type="Rhea" id="RHEA:16793"/>
        <dbReference type="ChEBI" id="CHEBI:15378"/>
        <dbReference type="ChEBI" id="CHEBI:16526"/>
        <dbReference type="ChEBI" id="CHEBI:59458"/>
        <dbReference type="ChEBI" id="CHEBI:61723"/>
        <dbReference type="EC" id="4.1.1.36"/>
    </reaction>
</comment>
<feature type="binding site" evidence="3">
    <location>
        <position position="278"/>
    </location>
    <ligand>
        <name>CTP</name>
        <dbReference type="ChEBI" id="CHEBI:37563"/>
    </ligand>
</feature>
<comment type="function">
    <text evidence="4">Catalyzes two steps in the biosynthesis of coenzyme A. In the first step cysteine is conjugated to 4'-phosphopantothenate to form 4-phosphopantothenoylcysteine, in the latter compound is decarboxylated to form 4'-phosphopantotheine.</text>
</comment>
<keyword evidence="1 3" id="KW-0210">Decarboxylase</keyword>
<dbReference type="GO" id="GO:0071513">
    <property type="term" value="C:phosphopantothenoylcysteine decarboxylase complex"/>
    <property type="evidence" value="ECO:0007669"/>
    <property type="project" value="TreeGrafter"/>
</dbReference>
<evidence type="ECO:0000259" key="6">
    <source>
        <dbReference type="Pfam" id="PF04127"/>
    </source>
</evidence>
<evidence type="ECO:0000256" key="2">
    <source>
        <dbReference type="ARBA" id="ARBA00023239"/>
    </source>
</evidence>
<evidence type="ECO:0000256" key="1">
    <source>
        <dbReference type="ARBA" id="ARBA00022793"/>
    </source>
</evidence>
<comment type="cofactor">
    <cofactor evidence="3">
        <name>FMN</name>
        <dbReference type="ChEBI" id="CHEBI:58210"/>
    </cofactor>
    <text evidence="3">Binds 1 FMN per subunit.</text>
</comment>
<keyword evidence="8" id="KW-1185">Reference proteome</keyword>
<dbReference type="PATRIC" id="fig|157838.3.peg.3330"/>
<reference evidence="7 8" key="1">
    <citation type="submission" date="2015-09" db="EMBL/GenBank/DDBJ databases">
        <title>Genome sequencing project for genomic taxonomy and phylogenomics of Bacillus-like bacteria.</title>
        <authorList>
            <person name="Liu B."/>
            <person name="Wang J."/>
            <person name="Zhu Y."/>
            <person name="Liu G."/>
            <person name="Chen Q."/>
            <person name="Chen Z."/>
            <person name="Lan J."/>
            <person name="Che J."/>
            <person name="Ge C."/>
            <person name="Shi H."/>
            <person name="Pan Z."/>
            <person name="Liu X."/>
        </authorList>
    </citation>
    <scope>NUCLEOTIDE SEQUENCE [LARGE SCALE GENOMIC DNA]</scope>
    <source>
        <strain evidence="7 8">LMG 18435</strain>
    </source>
</reference>
<dbReference type="InterPro" id="IPR005252">
    <property type="entry name" value="CoaBC"/>
</dbReference>
<sequence length="405" mass="44505">MLNKNILLCVTGGIAVYKAAALTSKLVQAGAKVKVIMSKSACQFVTPLTFQALSRNDVYTDTFDEKHPEVIAHIDLADWADLVLVAPATANVIGKLANGIADDMITTTLLATTAPVWIAPAMNVHMYNHPAVIKNIETLAGFGYQFVEPNEGYLACGYVGKGRLEEPEKIVSLVTNYFQTQTNILSGQTILITAGPTKEMIDPVRYLTNRSSGKMGYALAEEAVKMGAKVILVSSVDSLTTPKDVQFVKITSAEDMYQAVMDNYQKASIIIKSAAVADYRPKEISNQKLKKKDGNLIIEFERTKDILLELGKKEDKPFLVGFAAETEKIDEYAWSKLERKNADMIVANDVTKAGAGFEGDTNIVTLYKKNHEKKELPLLSKNQTAKEILLEIYRDLKEGVKNANS</sequence>
<evidence type="ECO:0000256" key="4">
    <source>
        <dbReference type="RuleBase" id="RU364078"/>
    </source>
</evidence>
<dbReference type="HAMAP" id="MF_02225">
    <property type="entry name" value="CoaBC"/>
    <property type="match status" value="1"/>
</dbReference>
<dbReference type="STRING" id="157838.AN964_15020"/>
<dbReference type="Pfam" id="PF02441">
    <property type="entry name" value="Flavoprotein"/>
    <property type="match status" value="1"/>
</dbReference>
<comment type="similarity">
    <text evidence="3 4">In the N-terminal section; belongs to the HFCD (homo-oligomeric flavin containing Cys decarboxylase) superfamily.</text>
</comment>
<dbReference type="InterPro" id="IPR036551">
    <property type="entry name" value="Flavin_trans-like"/>
</dbReference>
<comment type="caution">
    <text evidence="7">The sequence shown here is derived from an EMBL/GenBank/DDBJ whole genome shotgun (WGS) entry which is preliminary data.</text>
</comment>
<dbReference type="GO" id="GO:0015941">
    <property type="term" value="P:pantothenate catabolic process"/>
    <property type="evidence" value="ECO:0007669"/>
    <property type="project" value="InterPro"/>
</dbReference>
<keyword evidence="3" id="KW-0460">Magnesium</keyword>
<keyword evidence="3" id="KW-0479">Metal-binding</keyword>
<feature type="domain" description="DNA/pantothenate metabolism flavoprotein C-terminal" evidence="6">
    <location>
        <begin position="185"/>
        <end position="393"/>
    </location>
</feature>
<comment type="caution">
    <text evidence="3">Lacks conserved residue(s) required for the propagation of feature annotation.</text>
</comment>
<dbReference type="Proteomes" id="UP000051888">
    <property type="component" value="Unassembled WGS sequence"/>
</dbReference>
<comment type="cofactor">
    <cofactor evidence="3">
        <name>Mg(2+)</name>
        <dbReference type="ChEBI" id="CHEBI:18420"/>
    </cofactor>
</comment>
<name>A0A0Q3WZ10_9BACI</name>
<keyword evidence="3 4" id="KW-0436">Ligase</keyword>
<dbReference type="EMBL" id="LJJC01000004">
    <property type="protein sequence ID" value="KQL54684.1"/>
    <property type="molecule type" value="Genomic_DNA"/>
</dbReference>
<proteinExistence type="inferred from homology"/>
<comment type="pathway">
    <text evidence="3 4">Cofactor biosynthesis; coenzyme A biosynthesis; CoA from (R)-pantothenate: step 2/5.</text>
</comment>
<feature type="active site" description="Proton donor" evidence="3">
    <location>
        <position position="156"/>
    </location>
</feature>
<dbReference type="AlphaFoldDB" id="A0A0Q3WZ10"/>
<evidence type="ECO:0000313" key="7">
    <source>
        <dbReference type="EMBL" id="KQL54684.1"/>
    </source>
</evidence>
<keyword evidence="2 3" id="KW-0456">Lyase</keyword>
<dbReference type="RefSeq" id="WP_055740466.1">
    <property type="nucleotide sequence ID" value="NZ_JAAIWL010000003.1"/>
</dbReference>
<dbReference type="Gene3D" id="3.40.50.1950">
    <property type="entry name" value="Flavin prenyltransferase-like"/>
    <property type="match status" value="1"/>
</dbReference>
<evidence type="ECO:0000313" key="8">
    <source>
        <dbReference type="Proteomes" id="UP000051888"/>
    </source>
</evidence>
<dbReference type="GO" id="GO:0015937">
    <property type="term" value="P:coenzyme A biosynthetic process"/>
    <property type="evidence" value="ECO:0007669"/>
    <property type="project" value="UniProtKB-UniRule"/>
</dbReference>
<comment type="pathway">
    <text evidence="3 4">Cofactor biosynthesis; coenzyme A biosynthesis; CoA from (R)-pantothenate: step 3/5.</text>
</comment>
<comment type="similarity">
    <text evidence="3 4">In the C-terminal section; belongs to the PPC synthetase family.</text>
</comment>
<dbReference type="InterPro" id="IPR007085">
    <property type="entry name" value="DNA/pantothenate-metab_flavo_C"/>
</dbReference>
<dbReference type="SUPFAM" id="SSF52507">
    <property type="entry name" value="Homo-oligomeric flavin-containing Cys decarboxylases, HFCD"/>
    <property type="match status" value="1"/>
</dbReference>
<keyword evidence="3 4" id="KW-0288">FMN</keyword>
<dbReference type="GO" id="GO:0046872">
    <property type="term" value="F:metal ion binding"/>
    <property type="evidence" value="ECO:0007669"/>
    <property type="project" value="UniProtKB-KW"/>
</dbReference>
<dbReference type="PANTHER" id="PTHR14359">
    <property type="entry name" value="HOMO-OLIGOMERIC FLAVIN CONTAINING CYS DECARBOXYLASE FAMILY"/>
    <property type="match status" value="1"/>
</dbReference>
<dbReference type="EC" id="4.1.1.36" evidence="3"/>
<gene>
    <name evidence="3" type="primary">coaBC</name>
    <name evidence="7" type="ORF">AN964_15020</name>
</gene>
<dbReference type="GO" id="GO:0004632">
    <property type="term" value="F:phosphopantothenate--cysteine ligase activity"/>
    <property type="evidence" value="ECO:0007669"/>
    <property type="project" value="UniProtKB-UniRule"/>
</dbReference>
<feature type="region of interest" description="Phosphopantothenoylcysteine decarboxylase" evidence="3">
    <location>
        <begin position="1"/>
        <end position="189"/>
    </location>
</feature>
<feature type="binding site" evidence="3">
    <location>
        <position position="340"/>
    </location>
    <ligand>
        <name>CTP</name>
        <dbReference type="ChEBI" id="CHEBI:37563"/>
    </ligand>
</feature>
<organism evidence="7 8">
    <name type="scientific">Heyndrickxia shackletonii</name>
    <dbReference type="NCBI Taxonomy" id="157838"/>
    <lineage>
        <taxon>Bacteria</taxon>
        <taxon>Bacillati</taxon>
        <taxon>Bacillota</taxon>
        <taxon>Bacilli</taxon>
        <taxon>Bacillales</taxon>
        <taxon>Bacillaceae</taxon>
        <taxon>Heyndrickxia</taxon>
    </lineage>
</organism>
<accession>A0A0Q3WZ10</accession>
<evidence type="ECO:0000256" key="3">
    <source>
        <dbReference type="HAMAP-Rule" id="MF_02225"/>
    </source>
</evidence>
<evidence type="ECO:0000259" key="5">
    <source>
        <dbReference type="Pfam" id="PF02441"/>
    </source>
</evidence>
<protein>
    <recommendedName>
        <fullName evidence="3">Coenzyme A biosynthesis bifunctional protein CoaBC</fullName>
    </recommendedName>
    <alternativeName>
        <fullName evidence="3">DNA/pantothenate metabolism flavoprotein</fullName>
    </alternativeName>
    <alternativeName>
        <fullName evidence="3">Phosphopantothenoylcysteine synthetase/decarboxylase</fullName>
        <shortName evidence="3">PPCS-PPCDC</shortName>
    </alternativeName>
    <domain>
        <recommendedName>
            <fullName evidence="3">Phosphopantothenoylcysteine decarboxylase</fullName>
            <shortName evidence="3">PPC decarboxylase</shortName>
            <shortName evidence="3">PPC-DC</shortName>
            <ecNumber evidence="3">4.1.1.36</ecNumber>
        </recommendedName>
        <alternativeName>
            <fullName evidence="3">CoaC</fullName>
        </alternativeName>
    </domain>
    <domain>
        <recommendedName>
            <fullName evidence="3">Phosphopantothenate--cysteine ligase</fullName>
            <ecNumber evidence="3">6.3.2.5</ecNumber>
        </recommendedName>
        <alternativeName>
            <fullName evidence="3">CoaB</fullName>
        </alternativeName>
        <alternativeName>
            <fullName evidence="3">Phosphopantothenoylcysteine synthetase</fullName>
            <shortName evidence="3">PPC synthetase</shortName>
            <shortName evidence="3">PPC-S</shortName>
        </alternativeName>
    </domain>
</protein>
<comment type="catalytic activity">
    <reaction evidence="3 4">
        <text>(R)-4'-phosphopantothenate + L-cysteine + CTP = N-[(R)-4-phosphopantothenoyl]-L-cysteine + CMP + diphosphate + H(+)</text>
        <dbReference type="Rhea" id="RHEA:19397"/>
        <dbReference type="ChEBI" id="CHEBI:10986"/>
        <dbReference type="ChEBI" id="CHEBI:15378"/>
        <dbReference type="ChEBI" id="CHEBI:33019"/>
        <dbReference type="ChEBI" id="CHEBI:35235"/>
        <dbReference type="ChEBI" id="CHEBI:37563"/>
        <dbReference type="ChEBI" id="CHEBI:59458"/>
        <dbReference type="ChEBI" id="CHEBI:60377"/>
        <dbReference type="EC" id="6.3.2.5"/>
    </reaction>
</comment>
<dbReference type="GO" id="GO:0004633">
    <property type="term" value="F:phosphopantothenoylcysteine decarboxylase activity"/>
    <property type="evidence" value="ECO:0007669"/>
    <property type="project" value="UniProtKB-UniRule"/>
</dbReference>
<dbReference type="OrthoDB" id="9802554at2"/>
<feature type="domain" description="Flavoprotein" evidence="5">
    <location>
        <begin position="4"/>
        <end position="175"/>
    </location>
</feature>
<dbReference type="PANTHER" id="PTHR14359:SF6">
    <property type="entry name" value="PHOSPHOPANTOTHENOYLCYSTEINE DECARBOXYLASE"/>
    <property type="match status" value="1"/>
</dbReference>
<dbReference type="EC" id="6.3.2.5" evidence="3"/>
<dbReference type="InterPro" id="IPR003382">
    <property type="entry name" value="Flavoprotein"/>
</dbReference>
<dbReference type="NCBIfam" id="TIGR00521">
    <property type="entry name" value="coaBC_dfp"/>
    <property type="match status" value="1"/>
</dbReference>
<feature type="binding site" evidence="3">
    <location>
        <position position="322"/>
    </location>
    <ligand>
        <name>CTP</name>
        <dbReference type="ChEBI" id="CHEBI:37563"/>
    </ligand>
</feature>
<feature type="region of interest" description="Phosphopantothenate--cysteine ligase" evidence="3">
    <location>
        <begin position="190"/>
        <end position="405"/>
    </location>
</feature>
<feature type="binding site" evidence="3">
    <location>
        <position position="288"/>
    </location>
    <ligand>
        <name>CTP</name>
        <dbReference type="ChEBI" id="CHEBI:37563"/>
    </ligand>
</feature>
<dbReference type="Gene3D" id="3.40.50.10300">
    <property type="entry name" value="CoaB-like"/>
    <property type="match status" value="1"/>
</dbReference>
<keyword evidence="3 4" id="KW-0285">Flavoprotein</keyword>
<comment type="function">
    <text evidence="3">Catalyzes two sequential steps in the biosynthesis of coenzyme A. In the first step cysteine is conjugated to 4'-phosphopantothenate to form 4-phosphopantothenoylcysteine. In the second step the latter compound is decarboxylated to form 4'-phosphopantotheine.</text>
</comment>
<dbReference type="Pfam" id="PF04127">
    <property type="entry name" value="DFP"/>
    <property type="match status" value="1"/>
</dbReference>
<dbReference type="SUPFAM" id="SSF102645">
    <property type="entry name" value="CoaB-like"/>
    <property type="match status" value="1"/>
</dbReference>
<dbReference type="GO" id="GO:0010181">
    <property type="term" value="F:FMN binding"/>
    <property type="evidence" value="ECO:0007669"/>
    <property type="project" value="UniProtKB-UniRule"/>
</dbReference>